<evidence type="ECO:0000313" key="4">
    <source>
        <dbReference type="EMBL" id="RPB17390.1"/>
    </source>
</evidence>
<dbReference type="EMBL" id="ML119106">
    <property type="protein sequence ID" value="RPB17390.1"/>
    <property type="molecule type" value="Genomic_DNA"/>
</dbReference>
<dbReference type="NCBIfam" id="TIGR00369">
    <property type="entry name" value="unchar_dom_1"/>
    <property type="match status" value="1"/>
</dbReference>
<accession>A0A3N4L3C0</accession>
<gene>
    <name evidence="4" type="ORF">P167DRAFT_479874</name>
</gene>
<keyword evidence="2" id="KW-0378">Hydrolase</keyword>
<dbReference type="InterPro" id="IPR029069">
    <property type="entry name" value="HotDog_dom_sf"/>
</dbReference>
<evidence type="ECO:0000313" key="5">
    <source>
        <dbReference type="Proteomes" id="UP000277580"/>
    </source>
</evidence>
<dbReference type="InterPro" id="IPR003736">
    <property type="entry name" value="PAAI_dom"/>
</dbReference>
<evidence type="ECO:0000259" key="3">
    <source>
        <dbReference type="Pfam" id="PF03061"/>
    </source>
</evidence>
<dbReference type="Proteomes" id="UP000277580">
    <property type="component" value="Unassembled WGS sequence"/>
</dbReference>
<comment type="similarity">
    <text evidence="1">Belongs to the thioesterase PaaI family.</text>
</comment>
<dbReference type="Gene3D" id="3.10.129.10">
    <property type="entry name" value="Hotdog Thioesterase"/>
    <property type="match status" value="1"/>
</dbReference>
<keyword evidence="5" id="KW-1185">Reference proteome</keyword>
<sequence length="115" mass="12374">TAVFELTIKPAYTNGLNNLHGGCAALIYDICTSAALMVIAREGFWEFVGVSRNLNVTYIRPVPCGTKVTILSEVVHAGQRLATIRGVMKTEDGKVVSTAEHTKVNLTNVLGKSQL</sequence>
<protein>
    <submittedName>
        <fullName evidence="4">Putative acyl-coenzyme A thioesterase 13</fullName>
    </submittedName>
</protein>
<dbReference type="InterPro" id="IPR006683">
    <property type="entry name" value="Thioestr_dom"/>
</dbReference>
<dbReference type="CDD" id="cd03443">
    <property type="entry name" value="PaaI_thioesterase"/>
    <property type="match status" value="1"/>
</dbReference>
<reference evidence="4 5" key="1">
    <citation type="journal article" date="2018" name="Nat. Ecol. Evol.">
        <title>Pezizomycetes genomes reveal the molecular basis of ectomycorrhizal truffle lifestyle.</title>
        <authorList>
            <person name="Murat C."/>
            <person name="Payen T."/>
            <person name="Noel B."/>
            <person name="Kuo A."/>
            <person name="Morin E."/>
            <person name="Chen J."/>
            <person name="Kohler A."/>
            <person name="Krizsan K."/>
            <person name="Balestrini R."/>
            <person name="Da Silva C."/>
            <person name="Montanini B."/>
            <person name="Hainaut M."/>
            <person name="Levati E."/>
            <person name="Barry K.W."/>
            <person name="Belfiori B."/>
            <person name="Cichocki N."/>
            <person name="Clum A."/>
            <person name="Dockter R.B."/>
            <person name="Fauchery L."/>
            <person name="Guy J."/>
            <person name="Iotti M."/>
            <person name="Le Tacon F."/>
            <person name="Lindquist E.A."/>
            <person name="Lipzen A."/>
            <person name="Malagnac F."/>
            <person name="Mello A."/>
            <person name="Molinier V."/>
            <person name="Miyauchi S."/>
            <person name="Poulain J."/>
            <person name="Riccioni C."/>
            <person name="Rubini A."/>
            <person name="Sitrit Y."/>
            <person name="Splivallo R."/>
            <person name="Traeger S."/>
            <person name="Wang M."/>
            <person name="Zifcakova L."/>
            <person name="Wipf D."/>
            <person name="Zambonelli A."/>
            <person name="Paolocci F."/>
            <person name="Nowrousian M."/>
            <person name="Ottonello S."/>
            <person name="Baldrian P."/>
            <person name="Spatafora J.W."/>
            <person name="Henrissat B."/>
            <person name="Nagy L.G."/>
            <person name="Aury J.M."/>
            <person name="Wincker P."/>
            <person name="Grigoriev I.V."/>
            <person name="Bonfante P."/>
            <person name="Martin F.M."/>
        </authorList>
    </citation>
    <scope>NUCLEOTIDE SEQUENCE [LARGE SCALE GENOMIC DNA]</scope>
    <source>
        <strain evidence="4 5">CCBAS932</strain>
    </source>
</reference>
<dbReference type="PANTHER" id="PTHR21660">
    <property type="entry name" value="THIOESTERASE SUPERFAMILY MEMBER-RELATED"/>
    <property type="match status" value="1"/>
</dbReference>
<dbReference type="AlphaFoldDB" id="A0A3N4L3C0"/>
<dbReference type="InParanoid" id="A0A3N4L3C0"/>
<evidence type="ECO:0000256" key="2">
    <source>
        <dbReference type="ARBA" id="ARBA00022801"/>
    </source>
</evidence>
<dbReference type="OrthoDB" id="2831072at2759"/>
<dbReference type="STRING" id="1392247.A0A3N4L3C0"/>
<proteinExistence type="inferred from homology"/>
<name>A0A3N4L3C0_9PEZI</name>
<dbReference type="SUPFAM" id="SSF54637">
    <property type="entry name" value="Thioesterase/thiol ester dehydrase-isomerase"/>
    <property type="match status" value="1"/>
</dbReference>
<dbReference type="Pfam" id="PF03061">
    <property type="entry name" value="4HBT"/>
    <property type="match status" value="1"/>
</dbReference>
<dbReference type="InterPro" id="IPR039298">
    <property type="entry name" value="ACOT13"/>
</dbReference>
<feature type="domain" description="Thioesterase" evidence="3">
    <location>
        <begin position="17"/>
        <end position="96"/>
    </location>
</feature>
<evidence type="ECO:0000256" key="1">
    <source>
        <dbReference type="ARBA" id="ARBA00008324"/>
    </source>
</evidence>
<organism evidence="4 5">
    <name type="scientific">Morchella conica CCBAS932</name>
    <dbReference type="NCBI Taxonomy" id="1392247"/>
    <lineage>
        <taxon>Eukaryota</taxon>
        <taxon>Fungi</taxon>
        <taxon>Dikarya</taxon>
        <taxon>Ascomycota</taxon>
        <taxon>Pezizomycotina</taxon>
        <taxon>Pezizomycetes</taxon>
        <taxon>Pezizales</taxon>
        <taxon>Morchellaceae</taxon>
        <taxon>Morchella</taxon>
    </lineage>
</organism>
<feature type="non-terminal residue" evidence="4">
    <location>
        <position position="1"/>
    </location>
</feature>
<dbReference type="PANTHER" id="PTHR21660:SF1">
    <property type="entry name" value="ACYL-COENZYME A THIOESTERASE 13"/>
    <property type="match status" value="1"/>
</dbReference>
<dbReference type="GO" id="GO:0047617">
    <property type="term" value="F:fatty acyl-CoA hydrolase activity"/>
    <property type="evidence" value="ECO:0007669"/>
    <property type="project" value="InterPro"/>
</dbReference>